<dbReference type="AlphaFoldDB" id="A0AAN7YA29"/>
<evidence type="ECO:0000256" key="1">
    <source>
        <dbReference type="SAM" id="MobiDB-lite"/>
    </source>
</evidence>
<feature type="compositionally biased region" description="Polar residues" evidence="1">
    <location>
        <begin position="136"/>
        <end position="152"/>
    </location>
</feature>
<feature type="region of interest" description="Disordered" evidence="1">
    <location>
        <begin position="14"/>
        <end position="152"/>
    </location>
</feature>
<protein>
    <submittedName>
        <fullName evidence="2">Uncharacterized protein</fullName>
    </submittedName>
</protein>
<accession>A0AAN7YA29</accession>
<sequence length="152" mass="16031">MSTAQLFRRIVLRPTGLPLRTPTAAIPSFSRSYASGEPGTTTKGDAQNASQGLGTPSPKGSDSPQEGDVKSARANEGRSQEQGGSVAQPISGANQSTQEAGQDEEGTETIKQDPNKPAEQKKEQTLKQGDTPMDPGQTNQQSSGQFSQKMQQ</sequence>
<gene>
    <name evidence="2" type="ORF">LTR05_005510</name>
</gene>
<feature type="compositionally biased region" description="Polar residues" evidence="1">
    <location>
        <begin position="91"/>
        <end position="100"/>
    </location>
</feature>
<proteinExistence type="predicted"/>
<comment type="caution">
    <text evidence="2">The sequence shown here is derived from an EMBL/GenBank/DDBJ whole genome shotgun (WGS) entry which is preliminary data.</text>
</comment>
<name>A0AAN7YA29_9EURO</name>
<feature type="compositionally biased region" description="Basic and acidic residues" evidence="1">
    <location>
        <begin position="67"/>
        <end position="79"/>
    </location>
</feature>
<organism evidence="2 3">
    <name type="scientific">Lithohypha guttulata</name>
    <dbReference type="NCBI Taxonomy" id="1690604"/>
    <lineage>
        <taxon>Eukaryota</taxon>
        <taxon>Fungi</taxon>
        <taxon>Dikarya</taxon>
        <taxon>Ascomycota</taxon>
        <taxon>Pezizomycotina</taxon>
        <taxon>Eurotiomycetes</taxon>
        <taxon>Chaetothyriomycetidae</taxon>
        <taxon>Chaetothyriales</taxon>
        <taxon>Trichomeriaceae</taxon>
        <taxon>Lithohypha</taxon>
    </lineage>
</organism>
<evidence type="ECO:0000313" key="3">
    <source>
        <dbReference type="Proteomes" id="UP001309876"/>
    </source>
</evidence>
<feature type="compositionally biased region" description="Basic and acidic residues" evidence="1">
    <location>
        <begin position="108"/>
        <end position="125"/>
    </location>
</feature>
<feature type="compositionally biased region" description="Polar residues" evidence="1">
    <location>
        <begin position="29"/>
        <end position="64"/>
    </location>
</feature>
<reference evidence="2 3" key="1">
    <citation type="submission" date="2023-08" db="EMBL/GenBank/DDBJ databases">
        <title>Black Yeasts Isolated from many extreme environments.</title>
        <authorList>
            <person name="Coleine C."/>
            <person name="Stajich J.E."/>
            <person name="Selbmann L."/>
        </authorList>
    </citation>
    <scope>NUCLEOTIDE SEQUENCE [LARGE SCALE GENOMIC DNA]</scope>
    <source>
        <strain evidence="2 3">CCFEE 5910</strain>
    </source>
</reference>
<dbReference type="Proteomes" id="UP001309876">
    <property type="component" value="Unassembled WGS sequence"/>
</dbReference>
<keyword evidence="3" id="KW-1185">Reference proteome</keyword>
<dbReference type="EMBL" id="JAVRRJ010000005">
    <property type="protein sequence ID" value="KAK5084434.1"/>
    <property type="molecule type" value="Genomic_DNA"/>
</dbReference>
<evidence type="ECO:0000313" key="2">
    <source>
        <dbReference type="EMBL" id="KAK5084434.1"/>
    </source>
</evidence>